<dbReference type="AlphaFoldDB" id="F0RMF9"/>
<dbReference type="KEGG" id="dpt:Deipr_1965"/>
<reference evidence="2 3" key="2">
    <citation type="journal article" date="2012" name="Stand. Genomic Sci.">
        <title>Complete genome sequence of the orange-red pigmented, radioresistant Deinococcus proteolyticus type strain (MRP(T)).</title>
        <authorList>
            <person name="Copeland A."/>
            <person name="Zeytun A."/>
            <person name="Yassawong M."/>
            <person name="Nolan M."/>
            <person name="Lucas S."/>
            <person name="Hammon N."/>
            <person name="Deshpande S."/>
            <person name="Cheng J.F."/>
            <person name="Han C."/>
            <person name="Tapia R."/>
            <person name="Goodwin L.A."/>
            <person name="Pitluck S."/>
            <person name="Mavromatis K."/>
            <person name="Liolios K."/>
            <person name="Pagani I."/>
            <person name="Ivanova N."/>
            <person name="Mikhailova N."/>
            <person name="Pati A."/>
            <person name="Chen A."/>
            <person name="Palaniappan K."/>
            <person name="Land M."/>
            <person name="Hauser L."/>
            <person name="Jeffries C.D."/>
            <person name="Brambilla E.M."/>
            <person name="Rohde M."/>
            <person name="Sikorski J."/>
            <person name="Pukall R."/>
            <person name="Goker M."/>
            <person name="Detter J.C."/>
            <person name="Woyke T."/>
            <person name="Bristow J."/>
            <person name="Eisen J.A."/>
            <person name="Markowitz V."/>
            <person name="Hugenholtz P."/>
            <person name="Kyrpides N.C."/>
            <person name="Klenk H.P."/>
            <person name="Lapidus A."/>
        </authorList>
    </citation>
    <scope>NUCLEOTIDE SEQUENCE [LARGE SCALE GENOMIC DNA]</scope>
    <source>
        <strain evidence="3">ATCC 35074 / DSM 20540 / JCM 6276 / NBRC 101906 / NCIMB 13154 / VKM Ac-1939 / CCM 2703 / MRP</strain>
    </source>
</reference>
<dbReference type="RefSeq" id="WP_013615704.1">
    <property type="nucleotide sequence ID" value="NC_015161.1"/>
</dbReference>
<dbReference type="HOGENOM" id="CLU_2914860_0_0_0"/>
<proteinExistence type="predicted"/>
<feature type="transmembrane region" description="Helical" evidence="1">
    <location>
        <begin position="12"/>
        <end position="29"/>
    </location>
</feature>
<dbReference type="EMBL" id="CP002536">
    <property type="protein sequence ID" value="ADY27096.1"/>
    <property type="molecule type" value="Genomic_DNA"/>
</dbReference>
<gene>
    <name evidence="2" type="ordered locus">Deipr_1965</name>
</gene>
<protein>
    <submittedName>
        <fullName evidence="2">Uncharacterized protein</fullName>
    </submittedName>
</protein>
<evidence type="ECO:0000256" key="1">
    <source>
        <dbReference type="SAM" id="Phobius"/>
    </source>
</evidence>
<evidence type="ECO:0000313" key="3">
    <source>
        <dbReference type="Proteomes" id="UP000007718"/>
    </source>
</evidence>
<keyword evidence="3" id="KW-1185">Reference proteome</keyword>
<sequence length="61" mass="6629">MVAALPTLELYLLPWLVSLLGGVPLLLNRHVPGRPTFYPSLTPFLLGASLLLPFPTSPLFS</sequence>
<dbReference type="Proteomes" id="UP000007718">
    <property type="component" value="Chromosome"/>
</dbReference>
<dbReference type="STRING" id="693977.Deipr_1965"/>
<name>F0RMF9_DEIPM</name>
<evidence type="ECO:0000313" key="2">
    <source>
        <dbReference type="EMBL" id="ADY27096.1"/>
    </source>
</evidence>
<reference evidence="3" key="1">
    <citation type="submission" date="2011-02" db="EMBL/GenBank/DDBJ databases">
        <title>The complete sequence of chromosome of Deinococcus proteolyticus DSM 20540.</title>
        <authorList>
            <consortium name="US DOE Joint Genome Institute (JGI-PGF)"/>
            <person name="Lucas S."/>
            <person name="Copeland A."/>
            <person name="Lapidus A."/>
            <person name="Bruce D."/>
            <person name="Goodwin L."/>
            <person name="Pitluck S."/>
            <person name="Kyrpides N."/>
            <person name="Mavromatis K."/>
            <person name="Pagani I."/>
            <person name="Ivanova N."/>
            <person name="Ovchinnikova G."/>
            <person name="Zeytun A."/>
            <person name="Detter J.C."/>
            <person name="Han C."/>
            <person name="Land M."/>
            <person name="Hauser L."/>
            <person name="Markowitz V."/>
            <person name="Cheng J.-F."/>
            <person name="Hugenholtz P."/>
            <person name="Woyke T."/>
            <person name="Wu D."/>
            <person name="Pukall R."/>
            <person name="Steenblock K."/>
            <person name="Brambilla E."/>
            <person name="Klenk H.-P."/>
            <person name="Eisen J.A."/>
        </authorList>
    </citation>
    <scope>NUCLEOTIDE SEQUENCE [LARGE SCALE GENOMIC DNA]</scope>
    <source>
        <strain evidence="3">ATCC 35074 / DSM 20540 / JCM 6276 / NBRC 101906 / NCIMB 13154 / VKM Ac-1939 / CCM 2703 / MRP</strain>
    </source>
</reference>
<accession>F0RMF9</accession>
<keyword evidence="1" id="KW-1133">Transmembrane helix</keyword>
<keyword evidence="1" id="KW-0812">Transmembrane</keyword>
<organism evidence="2 3">
    <name type="scientific">Deinococcus proteolyticus (strain ATCC 35074 / DSM 20540 / JCM 6276 / NBRC 101906 / NCIMB 13154 / VKM Ac-1939 / CCM 2703 / MRP)</name>
    <dbReference type="NCBI Taxonomy" id="693977"/>
    <lineage>
        <taxon>Bacteria</taxon>
        <taxon>Thermotogati</taxon>
        <taxon>Deinococcota</taxon>
        <taxon>Deinococci</taxon>
        <taxon>Deinococcales</taxon>
        <taxon>Deinococcaceae</taxon>
        <taxon>Deinococcus</taxon>
    </lineage>
</organism>
<keyword evidence="1" id="KW-0472">Membrane</keyword>